<dbReference type="Proteomes" id="UP000095247">
    <property type="component" value="Unassembled WGS sequence"/>
</dbReference>
<dbReference type="AlphaFoldDB" id="A0A1E5NH02"/>
<organism evidence="1 2">
    <name type="scientific">Brachyspira hampsonii</name>
    <dbReference type="NCBI Taxonomy" id="1287055"/>
    <lineage>
        <taxon>Bacteria</taxon>
        <taxon>Pseudomonadati</taxon>
        <taxon>Spirochaetota</taxon>
        <taxon>Spirochaetia</taxon>
        <taxon>Brachyspirales</taxon>
        <taxon>Brachyspiraceae</taxon>
        <taxon>Brachyspira</taxon>
    </lineage>
</organism>
<proteinExistence type="predicted"/>
<gene>
    <name evidence="1" type="ORF">BFL38_14245</name>
</gene>
<evidence type="ECO:0000313" key="1">
    <source>
        <dbReference type="EMBL" id="OEJ15445.1"/>
    </source>
</evidence>
<accession>A0A1E5NH02</accession>
<dbReference type="EMBL" id="MDCO01000006">
    <property type="protein sequence ID" value="OEJ15445.1"/>
    <property type="molecule type" value="Genomic_DNA"/>
</dbReference>
<reference evidence="1 2" key="1">
    <citation type="submission" date="2016-08" db="EMBL/GenBank/DDBJ databases">
        <title>Characterization and recognition of Brachyspira hampsonii sp. nov., a novel intestinal spirochete that is pathogenic to pigs.</title>
        <authorList>
            <person name="Mirajkar N."/>
            <person name="La T."/>
            <person name="Phillips N."/>
            <person name="Hampson D."/>
            <person name="Gebhart C."/>
        </authorList>
    </citation>
    <scope>NUCLEOTIDE SEQUENCE [LARGE SCALE GENOMIC DNA]</scope>
    <source>
        <strain evidence="1 2">P280/1</strain>
    </source>
</reference>
<evidence type="ECO:0000313" key="2">
    <source>
        <dbReference type="Proteomes" id="UP000095247"/>
    </source>
</evidence>
<name>A0A1E5NH02_9SPIR</name>
<comment type="caution">
    <text evidence="1">The sequence shown here is derived from an EMBL/GenBank/DDBJ whole genome shotgun (WGS) entry which is preliminary data.</text>
</comment>
<protein>
    <submittedName>
        <fullName evidence="1">Uncharacterized protein</fullName>
    </submittedName>
</protein>
<dbReference type="RefSeq" id="WP_069725996.1">
    <property type="nucleotide sequence ID" value="NZ_MDCO01000006.1"/>
</dbReference>
<sequence>MKVEDLKKDLTSQIKNLIFTIFKDFNISNTDIDVYFQNYHCSIYVKNTLLTIYIEYAFDLGYDDLYISIHSQLNSKIYHNRAFIPVYCSLEEYMKFIDKKTILDSELIQIIKTLYYNKELLKKELKNILE</sequence>